<sequence length="108" mass="12821">MYEDKHHRIEIQLQWIPHLTEILHKPTPIRDTLKTLLLWLLLNILDFSRQDFAITAATTAAAGVVHVGYQPMSLYQTSLFRNHISKNLKAFCHIQHRRYPRVRLSFYL</sequence>
<dbReference type="Proteomes" id="UP001162480">
    <property type="component" value="Chromosome 15"/>
</dbReference>
<gene>
    <name evidence="1" type="ORF">OCTVUL_1B024510</name>
</gene>
<protein>
    <submittedName>
        <fullName evidence="1">Uncharacterized protein</fullName>
    </submittedName>
</protein>
<dbReference type="EMBL" id="OX597828">
    <property type="protein sequence ID" value="CAI9734268.1"/>
    <property type="molecule type" value="Genomic_DNA"/>
</dbReference>
<reference evidence="1" key="1">
    <citation type="submission" date="2023-08" db="EMBL/GenBank/DDBJ databases">
        <authorList>
            <person name="Alioto T."/>
            <person name="Alioto T."/>
            <person name="Gomez Garrido J."/>
        </authorList>
    </citation>
    <scope>NUCLEOTIDE SEQUENCE</scope>
</reference>
<proteinExistence type="predicted"/>
<evidence type="ECO:0000313" key="2">
    <source>
        <dbReference type="Proteomes" id="UP001162480"/>
    </source>
</evidence>
<evidence type="ECO:0000313" key="1">
    <source>
        <dbReference type="EMBL" id="CAI9734268.1"/>
    </source>
</evidence>
<dbReference type="AlphaFoldDB" id="A0AA36BH36"/>
<accession>A0AA36BH36</accession>
<organism evidence="1 2">
    <name type="scientific">Octopus vulgaris</name>
    <name type="common">Common octopus</name>
    <dbReference type="NCBI Taxonomy" id="6645"/>
    <lineage>
        <taxon>Eukaryota</taxon>
        <taxon>Metazoa</taxon>
        <taxon>Spiralia</taxon>
        <taxon>Lophotrochozoa</taxon>
        <taxon>Mollusca</taxon>
        <taxon>Cephalopoda</taxon>
        <taxon>Coleoidea</taxon>
        <taxon>Octopodiformes</taxon>
        <taxon>Octopoda</taxon>
        <taxon>Incirrata</taxon>
        <taxon>Octopodidae</taxon>
        <taxon>Octopus</taxon>
    </lineage>
</organism>
<name>A0AA36BH36_OCTVU</name>
<keyword evidence="2" id="KW-1185">Reference proteome</keyword>